<feature type="chain" id="PRO_5046441627" evidence="1">
    <location>
        <begin position="24"/>
        <end position="478"/>
    </location>
</feature>
<dbReference type="InterPro" id="IPR036179">
    <property type="entry name" value="Ig-like_dom_sf"/>
</dbReference>
<dbReference type="RefSeq" id="WP_344740779.1">
    <property type="nucleotide sequence ID" value="NZ_BAABAY010000001.1"/>
</dbReference>
<dbReference type="Pfam" id="PF13585">
    <property type="entry name" value="CHU_C"/>
    <property type="match status" value="1"/>
</dbReference>
<dbReference type="SUPFAM" id="SSF48726">
    <property type="entry name" value="Immunoglobulin"/>
    <property type="match status" value="1"/>
</dbReference>
<dbReference type="EMBL" id="JBAWKB010000001">
    <property type="protein sequence ID" value="MFH6771668.1"/>
    <property type="molecule type" value="Genomic_DNA"/>
</dbReference>
<gene>
    <name evidence="3" type="ORF">V8G58_06945</name>
</gene>
<sequence length="478" mass="51546">MRNFKHLIIGLCLVFLSISKVQSQIVISTPTLGFTQACAGPSFNSYNATFSFSPETSVGATNQFLIELSDPTGDFTNAQVIYTSAQGEFTTSPATITFAFPDTVAGENYRIRIKSTSPAATSTGSVPFPAYYKIQDSPFTINNLIETAVYCAGSSYLLTIDNPGGPDNDSPLQYDSLTFNWYKETSATTSVFVTSGETLSVSEPGTYFCETNYGSCSSNSYSNRVTVSESTTNGSFEISSSLGNPFCATDGPTTLSALNGNSYQWFKDGDAISGATNQMYQTNESGTYSVTVDLGDCSVSASITLENTGFTSSIDVQEVNMLNEGETLTATVTTDAVSPQFTWYKNGTVITGQTSNSYTIGQTGNYRVVINQTSGCNASNEFAFKVIEAFPDVPNIPNIISPNGDGVNDTWVIPQMYTTGTSTDVTIFNSSGKKVFETSDYLNNWPQSQIDFNQVNPVYYYVIEKDGQTKKGSITVLK</sequence>
<accession>A0ABW7MZ49</accession>
<keyword evidence="4" id="KW-1185">Reference proteome</keyword>
<dbReference type="PROSITE" id="PS50835">
    <property type="entry name" value="IG_LIKE"/>
    <property type="match status" value="1"/>
</dbReference>
<dbReference type="Proteomes" id="UP001610100">
    <property type="component" value="Unassembled WGS sequence"/>
</dbReference>
<protein>
    <submittedName>
        <fullName evidence="3">Gliding motility-associated C-terminal domain-containing protein</fullName>
    </submittedName>
</protein>
<evidence type="ECO:0000313" key="3">
    <source>
        <dbReference type="EMBL" id="MFH6771668.1"/>
    </source>
</evidence>
<proteinExistence type="predicted"/>
<name>A0ABW7MZ49_9FLAO</name>
<evidence type="ECO:0000259" key="2">
    <source>
        <dbReference type="PROSITE" id="PS50835"/>
    </source>
</evidence>
<dbReference type="InterPro" id="IPR007110">
    <property type="entry name" value="Ig-like_dom"/>
</dbReference>
<reference evidence="3 4" key="1">
    <citation type="submission" date="2024-02" db="EMBL/GenBank/DDBJ databases">
        <title>A Gaetbulibacter species isolated from tidal flats and genomic insights of their niches.</title>
        <authorList>
            <person name="Ye Y."/>
        </authorList>
    </citation>
    <scope>NUCLEOTIDE SEQUENCE [LARGE SCALE GENOMIC DNA]</scope>
    <source>
        <strain evidence="3 4">KYW382</strain>
    </source>
</reference>
<dbReference type="InterPro" id="IPR013783">
    <property type="entry name" value="Ig-like_fold"/>
</dbReference>
<dbReference type="Gene3D" id="2.60.40.10">
    <property type="entry name" value="Immunoglobulins"/>
    <property type="match status" value="2"/>
</dbReference>
<organism evidence="3 4">
    <name type="scientific">Gaetbulibacter aestuarii</name>
    <dbReference type="NCBI Taxonomy" id="1502358"/>
    <lineage>
        <taxon>Bacteria</taxon>
        <taxon>Pseudomonadati</taxon>
        <taxon>Bacteroidota</taxon>
        <taxon>Flavobacteriia</taxon>
        <taxon>Flavobacteriales</taxon>
        <taxon>Flavobacteriaceae</taxon>
        <taxon>Gaetbulibacter</taxon>
    </lineage>
</organism>
<feature type="signal peptide" evidence="1">
    <location>
        <begin position="1"/>
        <end position="23"/>
    </location>
</feature>
<evidence type="ECO:0000256" key="1">
    <source>
        <dbReference type="SAM" id="SignalP"/>
    </source>
</evidence>
<evidence type="ECO:0000313" key="4">
    <source>
        <dbReference type="Proteomes" id="UP001610100"/>
    </source>
</evidence>
<feature type="domain" description="Ig-like" evidence="2">
    <location>
        <begin position="129"/>
        <end position="228"/>
    </location>
</feature>
<comment type="caution">
    <text evidence="3">The sequence shown here is derived from an EMBL/GenBank/DDBJ whole genome shotgun (WGS) entry which is preliminary data.</text>
</comment>
<keyword evidence="1" id="KW-0732">Signal</keyword>